<dbReference type="EMBL" id="JAJJPB010000021">
    <property type="protein sequence ID" value="MCC9295979.1"/>
    <property type="molecule type" value="Genomic_DNA"/>
</dbReference>
<dbReference type="PANTHER" id="PTHR30487">
    <property type="entry name" value="TYPE 4 PREPILIN-LIKE PROTEINS LEADER PEPTIDE-PROCESSING ENZYME"/>
    <property type="match status" value="1"/>
</dbReference>
<evidence type="ECO:0000256" key="7">
    <source>
        <dbReference type="SAM" id="Phobius"/>
    </source>
</evidence>
<evidence type="ECO:0000259" key="8">
    <source>
        <dbReference type="Pfam" id="PF01478"/>
    </source>
</evidence>
<evidence type="ECO:0000259" key="9">
    <source>
        <dbReference type="Pfam" id="PF06750"/>
    </source>
</evidence>
<feature type="transmembrane region" description="Helical" evidence="7">
    <location>
        <begin position="151"/>
        <end position="169"/>
    </location>
</feature>
<comment type="subcellular location">
    <subcellularLocation>
        <location evidence="1">Cell membrane</location>
        <topology evidence="1">Multi-pass membrane protein</topology>
    </subcellularLocation>
</comment>
<comment type="caution">
    <text evidence="10">The sequence shown here is derived from an EMBL/GenBank/DDBJ whole genome shotgun (WGS) entry which is preliminary data.</text>
</comment>
<gene>
    <name evidence="10" type="ORF">LN736_14035</name>
</gene>
<dbReference type="Proteomes" id="UP001165422">
    <property type="component" value="Unassembled WGS sequence"/>
</dbReference>
<keyword evidence="11" id="KW-1185">Reference proteome</keyword>
<feature type="transmembrane region" description="Helical" evidence="7">
    <location>
        <begin position="181"/>
        <end position="214"/>
    </location>
</feature>
<feature type="transmembrane region" description="Helical" evidence="7">
    <location>
        <begin position="100"/>
        <end position="116"/>
    </location>
</feature>
<feature type="transmembrane region" description="Helical" evidence="7">
    <location>
        <begin position="226"/>
        <end position="249"/>
    </location>
</feature>
<dbReference type="Gene3D" id="1.20.120.1220">
    <property type="match status" value="1"/>
</dbReference>
<evidence type="ECO:0000256" key="1">
    <source>
        <dbReference type="ARBA" id="ARBA00004651"/>
    </source>
</evidence>
<evidence type="ECO:0000313" key="10">
    <source>
        <dbReference type="EMBL" id="MCC9295979.1"/>
    </source>
</evidence>
<feature type="domain" description="Prepilin type IV endopeptidase peptidase" evidence="8">
    <location>
        <begin position="105"/>
        <end position="209"/>
    </location>
</feature>
<keyword evidence="5 7" id="KW-1133">Transmembrane helix</keyword>
<proteinExistence type="inferred from homology"/>
<keyword evidence="3" id="KW-1003">Cell membrane</keyword>
<dbReference type="Pfam" id="PF01478">
    <property type="entry name" value="Peptidase_A24"/>
    <property type="match status" value="1"/>
</dbReference>
<evidence type="ECO:0000256" key="6">
    <source>
        <dbReference type="ARBA" id="ARBA00023136"/>
    </source>
</evidence>
<accession>A0ABS8NA00</accession>
<dbReference type="InterPro" id="IPR010627">
    <property type="entry name" value="Prepilin_pept_A24_N"/>
</dbReference>
<dbReference type="RefSeq" id="WP_229981775.1">
    <property type="nucleotide sequence ID" value="NZ_JAJJPB010000021.1"/>
</dbReference>
<feature type="transmembrane region" description="Helical" evidence="7">
    <location>
        <begin position="6"/>
        <end position="25"/>
    </location>
</feature>
<evidence type="ECO:0000256" key="2">
    <source>
        <dbReference type="ARBA" id="ARBA00005801"/>
    </source>
</evidence>
<dbReference type="PANTHER" id="PTHR30487:SF0">
    <property type="entry name" value="PREPILIN LEADER PEPTIDASE_N-METHYLTRANSFERASE-RELATED"/>
    <property type="match status" value="1"/>
</dbReference>
<feature type="transmembrane region" description="Helical" evidence="7">
    <location>
        <begin position="123"/>
        <end position="145"/>
    </location>
</feature>
<dbReference type="InterPro" id="IPR050882">
    <property type="entry name" value="Prepilin_peptidase/N-MTase"/>
</dbReference>
<dbReference type="InterPro" id="IPR000045">
    <property type="entry name" value="Prepilin_IV_endopep_pep"/>
</dbReference>
<keyword evidence="6 7" id="KW-0472">Membrane</keyword>
<name>A0ABS8NA00_9CLOT</name>
<evidence type="ECO:0000256" key="4">
    <source>
        <dbReference type="ARBA" id="ARBA00022692"/>
    </source>
</evidence>
<sequence>MNIYLAAFIFIFGAAIGSFLNVCIYRIPRGESVVYPPSHCTNCSAKIKWFDLMPIISYIVLGGKCRHCGVKISVRYPVIESAAALLYLMLYAKLGIGLEFVKYAIFISVLIVVGMIDFDTTDVYFKTTAAGIIFALIFIALYWYMGFEIKNFILGGILGGIFFISIIIATRGGMGWGDMEICLFCGLFLGFKFTLVMMLLAFVLGSAAGVILILSGKKSRKDYIPFGPFILMASIITIFWGVDILNFYIF</sequence>
<protein>
    <submittedName>
        <fullName evidence="10">Prepilin peptidase</fullName>
    </submittedName>
</protein>
<keyword evidence="4 7" id="KW-0812">Transmembrane</keyword>
<comment type="similarity">
    <text evidence="2">Belongs to the peptidase A24 family.</text>
</comment>
<feature type="domain" description="Prepilin peptidase A24 N-terminal" evidence="9">
    <location>
        <begin position="11"/>
        <end position="93"/>
    </location>
</feature>
<dbReference type="Pfam" id="PF06750">
    <property type="entry name" value="A24_N_bact"/>
    <property type="match status" value="1"/>
</dbReference>
<evidence type="ECO:0000313" key="11">
    <source>
        <dbReference type="Proteomes" id="UP001165422"/>
    </source>
</evidence>
<evidence type="ECO:0000256" key="3">
    <source>
        <dbReference type="ARBA" id="ARBA00022475"/>
    </source>
</evidence>
<evidence type="ECO:0000256" key="5">
    <source>
        <dbReference type="ARBA" id="ARBA00022989"/>
    </source>
</evidence>
<reference evidence="10" key="1">
    <citation type="submission" date="2021-11" db="EMBL/GenBank/DDBJ databases">
        <authorList>
            <person name="Qingchun L."/>
            <person name="Dong Z."/>
            <person name="Zongwei Q."/>
            <person name="Jia Z."/>
            <person name="Duotao L."/>
        </authorList>
    </citation>
    <scope>NUCLEOTIDE SEQUENCE</scope>
    <source>
        <strain evidence="10">WLY-B-L2</strain>
    </source>
</reference>
<organism evidence="10 11">
    <name type="scientific">Clostridium aromativorans</name>
    <dbReference type="NCBI Taxonomy" id="2836848"/>
    <lineage>
        <taxon>Bacteria</taxon>
        <taxon>Bacillati</taxon>
        <taxon>Bacillota</taxon>
        <taxon>Clostridia</taxon>
        <taxon>Eubacteriales</taxon>
        <taxon>Clostridiaceae</taxon>
        <taxon>Clostridium</taxon>
    </lineage>
</organism>